<dbReference type="STRING" id="1296565.SAMN05660657_02316"/>
<proteinExistence type="predicted"/>
<keyword evidence="3" id="KW-1185">Reference proteome</keyword>
<sequence length="91" mass="9874">MQTEYEEAEVLAKSALAAAEARAARTLEAESRATGMVLEAQLEVTRQGVERWRDQQLTPAGTRGDNGIGASFVKQPRPGPRPDPWPVGTQN</sequence>
<feature type="region of interest" description="Disordered" evidence="1">
    <location>
        <begin position="50"/>
        <end position="91"/>
    </location>
</feature>
<evidence type="ECO:0000313" key="3">
    <source>
        <dbReference type="Proteomes" id="UP000199546"/>
    </source>
</evidence>
<protein>
    <submittedName>
        <fullName evidence="2">Uncharacterized protein</fullName>
    </submittedName>
</protein>
<gene>
    <name evidence="2" type="ORF">SAMN05660657_02316</name>
</gene>
<dbReference type="EMBL" id="FPBA01000006">
    <property type="protein sequence ID" value="SFT67187.1"/>
    <property type="molecule type" value="Genomic_DNA"/>
</dbReference>
<dbReference type="Proteomes" id="UP000199546">
    <property type="component" value="Unassembled WGS sequence"/>
</dbReference>
<reference evidence="3" key="1">
    <citation type="submission" date="2016-10" db="EMBL/GenBank/DDBJ databases">
        <authorList>
            <person name="Varghese N."/>
            <person name="Submissions S."/>
        </authorList>
    </citation>
    <scope>NUCLEOTIDE SEQUENCE [LARGE SCALE GENOMIC DNA]</scope>
    <source>
        <strain evidence="3">DSM 46136</strain>
    </source>
</reference>
<name>A0A1I6ZX51_9ACTN</name>
<evidence type="ECO:0000313" key="2">
    <source>
        <dbReference type="EMBL" id="SFT67187.1"/>
    </source>
</evidence>
<accession>A0A1I6ZX51</accession>
<organism evidence="2 3">
    <name type="scientific">Geodermatophilus amargosae</name>
    <dbReference type="NCBI Taxonomy" id="1296565"/>
    <lineage>
        <taxon>Bacteria</taxon>
        <taxon>Bacillati</taxon>
        <taxon>Actinomycetota</taxon>
        <taxon>Actinomycetes</taxon>
        <taxon>Geodermatophilales</taxon>
        <taxon>Geodermatophilaceae</taxon>
        <taxon>Geodermatophilus</taxon>
    </lineage>
</organism>
<dbReference type="RefSeq" id="WP_093579528.1">
    <property type="nucleotide sequence ID" value="NZ_FPBA01000006.1"/>
</dbReference>
<dbReference type="AlphaFoldDB" id="A0A1I6ZX51"/>
<evidence type="ECO:0000256" key="1">
    <source>
        <dbReference type="SAM" id="MobiDB-lite"/>
    </source>
</evidence>